<dbReference type="PIRSF" id="PIRSF018266">
    <property type="entry name" value="FecR"/>
    <property type="match status" value="1"/>
</dbReference>
<protein>
    <submittedName>
        <fullName evidence="4">Transmembrane sensor</fullName>
    </submittedName>
</protein>
<dbReference type="EMBL" id="JAUTBA010000001">
    <property type="protein sequence ID" value="MDQ1148898.1"/>
    <property type="molecule type" value="Genomic_DNA"/>
</dbReference>
<dbReference type="InterPro" id="IPR032508">
    <property type="entry name" value="FecR_C"/>
</dbReference>
<dbReference type="Gene3D" id="3.55.50.30">
    <property type="match status" value="1"/>
</dbReference>
<comment type="caution">
    <text evidence="4">The sequence shown here is derived from an EMBL/GenBank/DDBJ whole genome shotgun (WGS) entry which is preliminary data.</text>
</comment>
<dbReference type="Pfam" id="PF04773">
    <property type="entry name" value="FecR"/>
    <property type="match status" value="1"/>
</dbReference>
<feature type="domain" description="FecR protein" evidence="2">
    <location>
        <begin position="178"/>
        <end position="271"/>
    </location>
</feature>
<evidence type="ECO:0000259" key="3">
    <source>
        <dbReference type="Pfam" id="PF16344"/>
    </source>
</evidence>
<reference evidence="4 5" key="1">
    <citation type="submission" date="2023-07" db="EMBL/GenBank/DDBJ databases">
        <title>Functional and genomic diversity of the sorghum phyllosphere microbiome.</title>
        <authorList>
            <person name="Shade A."/>
        </authorList>
    </citation>
    <scope>NUCLEOTIDE SEQUENCE [LARGE SCALE GENOMIC DNA]</scope>
    <source>
        <strain evidence="4 5">SORGH_AS_0892</strain>
    </source>
</reference>
<keyword evidence="1" id="KW-0472">Membrane</keyword>
<sequence>MKANTNYITKLINKLLRGQETIADRDAIEQWRKSDKNNDELLESFRDAKNIEEDLIFLDNLDEDGAWRNIQESTQRIKKHYNPILRVAASLVVLMGMSLFYIFHQKGKVSEKVAIISPVKGDIQPAKSGALLVLADGSIMPLEKSNKAVDPKIVALTNKANIDQINHAQAVAEIQFNTLVVPKGNFYKLNLEDGTQVWVNANSQLKFPVKFKENERRVMLEGEAYFEVAHEADRPFVVESRGSEVKVLGTHFNINAYSSNVRTTLSSGRVQVSHLGNVIVLEPGEYANLKGELLSKGKADLDHDLSWHNNQFYFKKETIVEIASTLSKWYDVQVRFKKDVALDKVYNGNFKRDVTLSEVLEMLTYVCDLKFELHGKELIVENK</sequence>
<evidence type="ECO:0000259" key="2">
    <source>
        <dbReference type="Pfam" id="PF04773"/>
    </source>
</evidence>
<name>A0ABU0U1R9_9SPHI</name>
<dbReference type="InterPro" id="IPR012373">
    <property type="entry name" value="Ferrdict_sens_TM"/>
</dbReference>
<keyword evidence="1 4" id="KW-0812">Transmembrane</keyword>
<gene>
    <name evidence="4" type="ORF">QE382_000882</name>
</gene>
<dbReference type="Proteomes" id="UP001244640">
    <property type="component" value="Unassembled WGS sequence"/>
</dbReference>
<keyword evidence="1" id="KW-1133">Transmembrane helix</keyword>
<dbReference type="InterPro" id="IPR006860">
    <property type="entry name" value="FecR"/>
</dbReference>
<dbReference type="Gene3D" id="2.60.120.1440">
    <property type="match status" value="1"/>
</dbReference>
<evidence type="ECO:0000256" key="1">
    <source>
        <dbReference type="SAM" id="Phobius"/>
    </source>
</evidence>
<evidence type="ECO:0000313" key="5">
    <source>
        <dbReference type="Proteomes" id="UP001244640"/>
    </source>
</evidence>
<dbReference type="PANTHER" id="PTHR30273">
    <property type="entry name" value="PERIPLASMIC SIGNAL SENSOR AND SIGMA FACTOR ACTIVATOR FECR-RELATED"/>
    <property type="match status" value="1"/>
</dbReference>
<feature type="transmembrane region" description="Helical" evidence="1">
    <location>
        <begin position="84"/>
        <end position="103"/>
    </location>
</feature>
<keyword evidence="5" id="KW-1185">Reference proteome</keyword>
<proteinExistence type="predicted"/>
<dbReference type="PANTHER" id="PTHR30273:SF2">
    <property type="entry name" value="PROTEIN FECR"/>
    <property type="match status" value="1"/>
</dbReference>
<evidence type="ECO:0000313" key="4">
    <source>
        <dbReference type="EMBL" id="MDQ1148898.1"/>
    </source>
</evidence>
<feature type="domain" description="Protein FecR C-terminal" evidence="3">
    <location>
        <begin position="311"/>
        <end position="380"/>
    </location>
</feature>
<dbReference type="RefSeq" id="WP_307184841.1">
    <property type="nucleotide sequence ID" value="NZ_JAUTBA010000001.1"/>
</dbReference>
<organism evidence="4 5">
    <name type="scientific">Sphingobacterium zeae</name>
    <dbReference type="NCBI Taxonomy" id="1776859"/>
    <lineage>
        <taxon>Bacteria</taxon>
        <taxon>Pseudomonadati</taxon>
        <taxon>Bacteroidota</taxon>
        <taxon>Sphingobacteriia</taxon>
        <taxon>Sphingobacteriales</taxon>
        <taxon>Sphingobacteriaceae</taxon>
        <taxon>Sphingobacterium</taxon>
    </lineage>
</organism>
<dbReference type="Pfam" id="PF16344">
    <property type="entry name" value="FecR_C"/>
    <property type="match status" value="1"/>
</dbReference>
<accession>A0ABU0U1R9</accession>